<organism evidence="3 4">
    <name type="scientific">Tabrizicola piscis</name>
    <dbReference type="NCBI Taxonomy" id="2494374"/>
    <lineage>
        <taxon>Bacteria</taxon>
        <taxon>Pseudomonadati</taxon>
        <taxon>Pseudomonadota</taxon>
        <taxon>Alphaproteobacteria</taxon>
        <taxon>Rhodobacterales</taxon>
        <taxon>Paracoccaceae</taxon>
        <taxon>Tabrizicola</taxon>
    </lineage>
</organism>
<gene>
    <name evidence="3" type="ORF">EI545_18135</name>
</gene>
<protein>
    <submittedName>
        <fullName evidence="3">Uncharacterized protein</fullName>
    </submittedName>
</protein>
<keyword evidence="2" id="KW-0732">Signal</keyword>
<sequence length="177" mass="19182">MRMILAAALAFAPQFALAAGSDDTEPPKPTETTMECAKGEVWDDKTKTCIKAEGAGLTDDQRFGAVRELAYAGRPDEALAVLATMTEGETPRVLTYQGFLLRQTGRVEEGIAAYERAIALDKGNILARSYYGQLLVQMDERDLAQLQLAAIRMHGGGGTWAERALSDAIETGVTYTY</sequence>
<dbReference type="SUPFAM" id="SSF48452">
    <property type="entry name" value="TPR-like"/>
    <property type="match status" value="1"/>
</dbReference>
<evidence type="ECO:0000313" key="4">
    <source>
        <dbReference type="Proteomes" id="UP000282002"/>
    </source>
</evidence>
<feature type="chain" id="PRO_5019146304" evidence="2">
    <location>
        <begin position="19"/>
        <end position="177"/>
    </location>
</feature>
<keyword evidence="1" id="KW-0802">TPR repeat</keyword>
<dbReference type="PROSITE" id="PS50005">
    <property type="entry name" value="TPR"/>
    <property type="match status" value="1"/>
</dbReference>
<accession>A0A3S8UAC2</accession>
<dbReference type="EMBL" id="CP034328">
    <property type="protein sequence ID" value="AZL60577.1"/>
    <property type="molecule type" value="Genomic_DNA"/>
</dbReference>
<dbReference type="KEGG" id="taw:EI545_18135"/>
<dbReference type="InterPro" id="IPR019734">
    <property type="entry name" value="TPR_rpt"/>
</dbReference>
<evidence type="ECO:0000256" key="1">
    <source>
        <dbReference type="PROSITE-ProRule" id="PRU00339"/>
    </source>
</evidence>
<dbReference type="Gene3D" id="1.25.40.10">
    <property type="entry name" value="Tetratricopeptide repeat domain"/>
    <property type="match status" value="1"/>
</dbReference>
<feature type="signal peptide" evidence="2">
    <location>
        <begin position="1"/>
        <end position="18"/>
    </location>
</feature>
<dbReference type="Proteomes" id="UP000282002">
    <property type="component" value="Chromosome"/>
</dbReference>
<evidence type="ECO:0000256" key="2">
    <source>
        <dbReference type="SAM" id="SignalP"/>
    </source>
</evidence>
<dbReference type="OrthoDB" id="8592798at2"/>
<dbReference type="AlphaFoldDB" id="A0A3S8UAC2"/>
<proteinExistence type="predicted"/>
<dbReference type="InterPro" id="IPR011990">
    <property type="entry name" value="TPR-like_helical_dom_sf"/>
</dbReference>
<dbReference type="RefSeq" id="WP_125326769.1">
    <property type="nucleotide sequence ID" value="NZ_CP034328.1"/>
</dbReference>
<keyword evidence="4" id="KW-1185">Reference proteome</keyword>
<evidence type="ECO:0000313" key="3">
    <source>
        <dbReference type="EMBL" id="AZL60577.1"/>
    </source>
</evidence>
<feature type="repeat" description="TPR" evidence="1">
    <location>
        <begin position="91"/>
        <end position="124"/>
    </location>
</feature>
<reference evidence="3 4" key="1">
    <citation type="submission" date="2018-12" db="EMBL/GenBank/DDBJ databases">
        <title>Complete genome sequencing of Tabrizicola sp. K13M18.</title>
        <authorList>
            <person name="Bae J.-W."/>
        </authorList>
    </citation>
    <scope>NUCLEOTIDE SEQUENCE [LARGE SCALE GENOMIC DNA]</scope>
    <source>
        <strain evidence="3 4">K13M18</strain>
    </source>
</reference>
<name>A0A3S8UAC2_9RHOB</name>